<dbReference type="PANTHER" id="PTHR24220">
    <property type="entry name" value="IMPORT ATP-BINDING PROTEIN"/>
    <property type="match status" value="1"/>
</dbReference>
<dbReference type="SUPFAM" id="SSF52540">
    <property type="entry name" value="P-loop containing nucleoside triphosphate hydrolases"/>
    <property type="match status" value="1"/>
</dbReference>
<keyword evidence="6 13" id="KW-0132">Cell division</keyword>
<comment type="similarity">
    <text evidence="3 13">Belongs to the ABC transporter superfamily.</text>
</comment>
<evidence type="ECO:0000256" key="9">
    <source>
        <dbReference type="ARBA" id="ARBA00022967"/>
    </source>
</evidence>
<dbReference type="InterPro" id="IPR027417">
    <property type="entry name" value="P-loop_NTPase"/>
</dbReference>
<comment type="function">
    <text evidence="1">Part of the ABC transporter FtsEX involved in cellular division. Important for assembly or stability of the septal ring.</text>
</comment>
<evidence type="ECO:0000256" key="6">
    <source>
        <dbReference type="ARBA" id="ARBA00022618"/>
    </source>
</evidence>
<evidence type="ECO:0000256" key="2">
    <source>
        <dbReference type="ARBA" id="ARBA00004202"/>
    </source>
</evidence>
<dbReference type="Proteomes" id="UP000230463">
    <property type="component" value="Unassembled WGS sequence"/>
</dbReference>
<evidence type="ECO:0000256" key="7">
    <source>
        <dbReference type="ARBA" id="ARBA00022741"/>
    </source>
</evidence>
<dbReference type="PANTHER" id="PTHR24220:SF470">
    <property type="entry name" value="CELL DIVISION ATP-BINDING PROTEIN FTSE"/>
    <property type="match status" value="1"/>
</dbReference>
<evidence type="ECO:0000256" key="3">
    <source>
        <dbReference type="ARBA" id="ARBA00005417"/>
    </source>
</evidence>
<organism evidence="15 16">
    <name type="scientific">Snodgrassella alvi</name>
    <dbReference type="NCBI Taxonomy" id="1196083"/>
    <lineage>
        <taxon>Bacteria</taxon>
        <taxon>Pseudomonadati</taxon>
        <taxon>Pseudomonadota</taxon>
        <taxon>Betaproteobacteria</taxon>
        <taxon>Neisseriales</taxon>
        <taxon>Neisseriaceae</taxon>
        <taxon>Snodgrassella</taxon>
    </lineage>
</organism>
<keyword evidence="10" id="KW-0029">Amino-acid transport</keyword>
<evidence type="ECO:0000256" key="8">
    <source>
        <dbReference type="ARBA" id="ARBA00022840"/>
    </source>
</evidence>
<protein>
    <recommendedName>
        <fullName evidence="4 13">Cell division ATP-binding protein FtsE</fullName>
    </recommendedName>
</protein>
<evidence type="ECO:0000256" key="12">
    <source>
        <dbReference type="ARBA" id="ARBA00023306"/>
    </source>
</evidence>
<comment type="subunit">
    <text evidence="13">Homodimer. Forms a membrane-associated complex with FtsX.</text>
</comment>
<dbReference type="GO" id="GO:0005524">
    <property type="term" value="F:ATP binding"/>
    <property type="evidence" value="ECO:0007669"/>
    <property type="project" value="UniProtKB-UniRule"/>
</dbReference>
<dbReference type="AlphaFoldDB" id="A0A855FPY2"/>
<evidence type="ECO:0000256" key="5">
    <source>
        <dbReference type="ARBA" id="ARBA00022475"/>
    </source>
</evidence>
<dbReference type="GO" id="GO:0016887">
    <property type="term" value="F:ATP hydrolysis activity"/>
    <property type="evidence" value="ECO:0007669"/>
    <property type="project" value="InterPro"/>
</dbReference>
<gene>
    <name evidence="13" type="primary">ftsE</name>
    <name evidence="15" type="ORF">BHC57_04750</name>
</gene>
<evidence type="ECO:0000256" key="10">
    <source>
        <dbReference type="ARBA" id="ARBA00022970"/>
    </source>
</evidence>
<dbReference type="InterPro" id="IPR003439">
    <property type="entry name" value="ABC_transporter-like_ATP-bd"/>
</dbReference>
<keyword evidence="5 13" id="KW-1003">Cell membrane</keyword>
<dbReference type="GO" id="GO:0051301">
    <property type="term" value="P:cell division"/>
    <property type="evidence" value="ECO:0007669"/>
    <property type="project" value="UniProtKB-UniRule"/>
</dbReference>
<dbReference type="InterPro" id="IPR003593">
    <property type="entry name" value="AAA+_ATPase"/>
</dbReference>
<dbReference type="RefSeq" id="WP_100099289.1">
    <property type="nucleotide sequence ID" value="NZ_MDUZ01000036.1"/>
</dbReference>
<keyword evidence="11 13" id="KW-0472">Membrane</keyword>
<dbReference type="GO" id="GO:0005886">
    <property type="term" value="C:plasma membrane"/>
    <property type="evidence" value="ECO:0007669"/>
    <property type="project" value="UniProtKB-SubCell"/>
</dbReference>
<dbReference type="GO" id="GO:0022857">
    <property type="term" value="F:transmembrane transporter activity"/>
    <property type="evidence" value="ECO:0007669"/>
    <property type="project" value="TreeGrafter"/>
</dbReference>
<dbReference type="PROSITE" id="PS00211">
    <property type="entry name" value="ABC_TRANSPORTER_1"/>
    <property type="match status" value="1"/>
</dbReference>
<dbReference type="NCBIfam" id="TIGR02673">
    <property type="entry name" value="FtsE"/>
    <property type="match status" value="1"/>
</dbReference>
<sequence>MIRFEQVSKIYPGGFTALKNLSFSINKGEMIFIAGHSGAGKSTILKLISGIVKPTKGKVWLNNQDLGRLNDNQLGYLRQHIGIVFQDHKLLFDRNVLQNVMLPLRIIGYERRQAERRARVAIEKVGLGGRELADPITLSGGEQQRLCIARAIVHQPGLLIADEPSANLDRAYALDIMELFKTFHEAGTTVMVAAHDETLMADYGHRIIRLQEGRLYA</sequence>
<reference evidence="15 16" key="1">
    <citation type="journal article" date="2017" name="MBio">
        <title>Type VI secretion-mediated competition in the bee gut microbiome.</title>
        <authorList>
            <person name="Steele M.I."/>
            <person name="Kwong W.K."/>
            <person name="Powell J.E."/>
            <person name="Whiteley M."/>
            <person name="Moran N.A."/>
        </authorList>
    </citation>
    <scope>NUCLEOTIDE SEQUENCE [LARGE SCALE GENOMIC DNA]</scope>
    <source>
        <strain evidence="15 16">HK3</strain>
    </source>
</reference>
<keyword evidence="9" id="KW-1278">Translocase</keyword>
<dbReference type="InterPro" id="IPR017871">
    <property type="entry name" value="ABC_transporter-like_CS"/>
</dbReference>
<dbReference type="PROSITE" id="PS50893">
    <property type="entry name" value="ABC_TRANSPORTER_2"/>
    <property type="match status" value="1"/>
</dbReference>
<evidence type="ECO:0000313" key="15">
    <source>
        <dbReference type="EMBL" id="PIT60303.1"/>
    </source>
</evidence>
<keyword evidence="7 13" id="KW-0547">Nucleotide-binding</keyword>
<dbReference type="InterPro" id="IPR015854">
    <property type="entry name" value="ABC_transpr_LolD-like"/>
</dbReference>
<dbReference type="Gene3D" id="3.40.50.300">
    <property type="entry name" value="P-loop containing nucleotide triphosphate hydrolases"/>
    <property type="match status" value="1"/>
</dbReference>
<dbReference type="EMBL" id="MEIU01000055">
    <property type="protein sequence ID" value="PIT60303.1"/>
    <property type="molecule type" value="Genomic_DNA"/>
</dbReference>
<dbReference type="FunFam" id="3.40.50.300:FF:000056">
    <property type="entry name" value="Cell division ATP-binding protein FtsE"/>
    <property type="match status" value="1"/>
</dbReference>
<keyword evidence="8 13" id="KW-0067">ATP-binding</keyword>
<dbReference type="GO" id="GO:0006865">
    <property type="term" value="P:amino acid transport"/>
    <property type="evidence" value="ECO:0007669"/>
    <property type="project" value="UniProtKB-KW"/>
</dbReference>
<name>A0A855FPY2_9NEIS</name>
<keyword evidence="12 13" id="KW-0131">Cell cycle</keyword>
<evidence type="ECO:0000256" key="13">
    <source>
        <dbReference type="RuleBase" id="RU365094"/>
    </source>
</evidence>
<dbReference type="Pfam" id="PF00005">
    <property type="entry name" value="ABC_tran"/>
    <property type="match status" value="1"/>
</dbReference>
<dbReference type="InterPro" id="IPR005286">
    <property type="entry name" value="Cell_div_FtsE"/>
</dbReference>
<dbReference type="OrthoDB" id="581709at2"/>
<comment type="subcellular location">
    <subcellularLocation>
        <location evidence="13">Cell inner membrane</location>
        <topology evidence="13">Peripheral membrane protein</topology>
        <orientation evidence="13">Cytoplasmic side</orientation>
    </subcellularLocation>
    <subcellularLocation>
        <location evidence="2">Cell membrane</location>
        <topology evidence="2">Peripheral membrane protein</topology>
    </subcellularLocation>
</comment>
<proteinExistence type="inferred from homology"/>
<evidence type="ECO:0000256" key="11">
    <source>
        <dbReference type="ARBA" id="ARBA00023136"/>
    </source>
</evidence>
<feature type="domain" description="ABC transporter" evidence="14">
    <location>
        <begin position="2"/>
        <end position="217"/>
    </location>
</feature>
<evidence type="ECO:0000313" key="16">
    <source>
        <dbReference type="Proteomes" id="UP000230463"/>
    </source>
</evidence>
<accession>A0A855FPY2</accession>
<dbReference type="SMART" id="SM00382">
    <property type="entry name" value="AAA"/>
    <property type="match status" value="1"/>
</dbReference>
<keyword evidence="10" id="KW-0813">Transport</keyword>
<evidence type="ECO:0000256" key="1">
    <source>
        <dbReference type="ARBA" id="ARBA00002579"/>
    </source>
</evidence>
<evidence type="ECO:0000256" key="4">
    <source>
        <dbReference type="ARBA" id="ARBA00020019"/>
    </source>
</evidence>
<evidence type="ECO:0000259" key="14">
    <source>
        <dbReference type="PROSITE" id="PS50893"/>
    </source>
</evidence>
<comment type="caution">
    <text evidence="15">The sequence shown here is derived from an EMBL/GenBank/DDBJ whole genome shotgun (WGS) entry which is preliminary data.</text>
</comment>